<gene>
    <name evidence="8" type="ORF">PPENT_87.1.T0230057</name>
</gene>
<evidence type="ECO:0000256" key="4">
    <source>
        <dbReference type="ARBA" id="ARBA00023136"/>
    </source>
</evidence>
<keyword evidence="3 6" id="KW-1133">Transmembrane helix</keyword>
<protein>
    <recommendedName>
        <fullName evidence="5">Phosphodiesterase</fullName>
        <ecNumber evidence="5">3.1.4.-</ecNumber>
    </recommendedName>
</protein>
<dbReference type="EMBL" id="CAJJDO010000023">
    <property type="protein sequence ID" value="CAD8152449.1"/>
    <property type="molecule type" value="Genomic_DNA"/>
</dbReference>
<dbReference type="InterPro" id="IPR005821">
    <property type="entry name" value="Ion_trans_dom"/>
</dbReference>
<feature type="transmembrane region" description="Helical" evidence="6">
    <location>
        <begin position="187"/>
        <end position="211"/>
    </location>
</feature>
<keyword evidence="9" id="KW-1185">Reference proteome</keyword>
<dbReference type="GO" id="GO:0046872">
    <property type="term" value="F:metal ion binding"/>
    <property type="evidence" value="ECO:0007669"/>
    <property type="project" value="UniProtKB-KW"/>
</dbReference>
<keyword evidence="2 6" id="KW-0812">Transmembrane</keyword>
<dbReference type="InterPro" id="IPR023174">
    <property type="entry name" value="PDEase_CS"/>
</dbReference>
<evidence type="ECO:0000256" key="6">
    <source>
        <dbReference type="SAM" id="Phobius"/>
    </source>
</evidence>
<comment type="cofactor">
    <cofactor evidence="5">
        <name>a divalent metal cation</name>
        <dbReference type="ChEBI" id="CHEBI:60240"/>
    </cofactor>
    <text evidence="5">Binds 2 divalent metal cations per subunit. Site 1 may preferentially bind zinc ions, while site 2 has a preference for magnesium and/or manganese ions.</text>
</comment>
<dbReference type="PROSITE" id="PS00126">
    <property type="entry name" value="PDEASE_I_1"/>
    <property type="match status" value="1"/>
</dbReference>
<dbReference type="GO" id="GO:0004114">
    <property type="term" value="F:3',5'-cyclic-nucleotide phosphodiesterase activity"/>
    <property type="evidence" value="ECO:0007669"/>
    <property type="project" value="InterPro"/>
</dbReference>
<organism evidence="8 9">
    <name type="scientific">Paramecium pentaurelia</name>
    <dbReference type="NCBI Taxonomy" id="43138"/>
    <lineage>
        <taxon>Eukaryota</taxon>
        <taxon>Sar</taxon>
        <taxon>Alveolata</taxon>
        <taxon>Ciliophora</taxon>
        <taxon>Intramacronucleata</taxon>
        <taxon>Oligohymenophorea</taxon>
        <taxon>Peniculida</taxon>
        <taxon>Parameciidae</taxon>
        <taxon>Paramecium</taxon>
    </lineage>
</organism>
<dbReference type="OrthoDB" id="189220at2759"/>
<feature type="domain" description="PDEase" evidence="7">
    <location>
        <begin position="352"/>
        <end position="692"/>
    </location>
</feature>
<evidence type="ECO:0000256" key="2">
    <source>
        <dbReference type="ARBA" id="ARBA00022692"/>
    </source>
</evidence>
<comment type="similarity">
    <text evidence="5">Belongs to the cyclic nucleotide phosphodiesterase family.</text>
</comment>
<evidence type="ECO:0000313" key="9">
    <source>
        <dbReference type="Proteomes" id="UP000689195"/>
    </source>
</evidence>
<evidence type="ECO:0000313" key="8">
    <source>
        <dbReference type="EMBL" id="CAD8152449.1"/>
    </source>
</evidence>
<reference evidence="8" key="1">
    <citation type="submission" date="2021-01" db="EMBL/GenBank/DDBJ databases">
        <authorList>
            <consortium name="Genoscope - CEA"/>
            <person name="William W."/>
        </authorList>
    </citation>
    <scope>NUCLEOTIDE SEQUENCE</scope>
</reference>
<evidence type="ECO:0000256" key="5">
    <source>
        <dbReference type="RuleBase" id="RU363067"/>
    </source>
</evidence>
<dbReference type="Proteomes" id="UP000689195">
    <property type="component" value="Unassembled WGS sequence"/>
</dbReference>
<comment type="caution">
    <text evidence="8">The sequence shown here is derived from an EMBL/GenBank/DDBJ whole genome shotgun (WGS) entry which is preliminary data.</text>
</comment>
<dbReference type="PANTHER" id="PTHR11347">
    <property type="entry name" value="CYCLIC NUCLEOTIDE PHOSPHODIESTERASE"/>
    <property type="match status" value="1"/>
</dbReference>
<dbReference type="Pfam" id="PF00520">
    <property type="entry name" value="Ion_trans"/>
    <property type="match status" value="1"/>
</dbReference>
<dbReference type="SMART" id="SM00471">
    <property type="entry name" value="HDc"/>
    <property type="match status" value="1"/>
</dbReference>
<accession>A0A8S1TN55</accession>
<dbReference type="InterPro" id="IPR003607">
    <property type="entry name" value="HD/PDEase_dom"/>
</dbReference>
<dbReference type="AlphaFoldDB" id="A0A8S1TN55"/>
<proteinExistence type="inferred from homology"/>
<evidence type="ECO:0000256" key="1">
    <source>
        <dbReference type="ARBA" id="ARBA00004141"/>
    </source>
</evidence>
<dbReference type="EC" id="3.1.4.-" evidence="5"/>
<comment type="subcellular location">
    <subcellularLocation>
        <location evidence="1">Membrane</location>
        <topology evidence="1">Multi-pass membrane protein</topology>
    </subcellularLocation>
</comment>
<dbReference type="GO" id="GO:0007165">
    <property type="term" value="P:signal transduction"/>
    <property type="evidence" value="ECO:0007669"/>
    <property type="project" value="InterPro"/>
</dbReference>
<dbReference type="Pfam" id="PF00233">
    <property type="entry name" value="PDEase_I"/>
    <property type="match status" value="1"/>
</dbReference>
<dbReference type="PROSITE" id="PS51845">
    <property type="entry name" value="PDEASE_I_2"/>
    <property type="match status" value="1"/>
</dbReference>
<evidence type="ECO:0000256" key="3">
    <source>
        <dbReference type="ARBA" id="ARBA00022989"/>
    </source>
</evidence>
<feature type="transmembrane region" description="Helical" evidence="6">
    <location>
        <begin position="154"/>
        <end position="175"/>
    </location>
</feature>
<name>A0A8S1TN55_9CILI</name>
<feature type="transmembrane region" description="Helical" evidence="6">
    <location>
        <begin position="223"/>
        <end position="243"/>
    </location>
</feature>
<sequence>MNLEQFINSYLIYLLCYPNNIIFIQYQFILQSTIQIFVVFEKNNKLKRYSNFIQNRIELYKSQTHITFSRLITMTTHNYSSQFLISYQQLHFNMLASRSDSQLRSLENPDKQTMRGESSKRSDKLLEIPRKKLNMRLYTEQEQKIQDLINSKSITISIIALVGIYAILIFVIVALEELMDETQFNNVSIILSWIELGILIVFILEIAVGLYAWGVMKYYKDKWLILDTLIILLSLFFVIFELADQKTSNVVKVIQAVFRFLRIFLLIRKAQTFRRLSTISTISTPAEKIVRFLSELKEVIELESMKLDIDYCIDKIGNNQLYQMGKLDEDNAEAMGWLNQSQQGKSSVRKIVTGDQQQQQKKVLANFQKLNIPKRVLELLDKQHDDLYIDPFECDKLSGGEGLIYLMLFLFENYNLYDVFLVKPKVVRSYFEEVTKGYQDNPYHNRVHAQDVAQTCNFLLNRCKFIEIGQLDEQDIACVLIAGAIHDYGHPGLTNAFLINSKNELALTYNDQSVLEMFHPSQCFKIAWTNQKANIFENLPFQKYRRIRESIISMVLSTDMAHHASELAITNSRVAAPDFEPYGKDKQRLMDLVVHSSDVSNPTKNFEIYKQWTERVLTEFWQQGDKERELGLPISYLCNRYTTNMAEAQLGFIDYVVKPTFSCIQGFLPAFEPYFENLDKNKAKWQELVGYYKQQLASIQTQ</sequence>
<dbReference type="InterPro" id="IPR002073">
    <property type="entry name" value="PDEase_catalytic_dom"/>
</dbReference>
<keyword evidence="4 6" id="KW-0472">Membrane</keyword>
<keyword evidence="5" id="KW-0479">Metal-binding</keyword>
<feature type="transmembrane region" description="Helical" evidence="6">
    <location>
        <begin position="20"/>
        <end position="40"/>
    </location>
</feature>
<keyword evidence="5" id="KW-0378">Hydrolase</keyword>
<dbReference type="CDD" id="cd00077">
    <property type="entry name" value="HDc"/>
    <property type="match status" value="1"/>
</dbReference>
<evidence type="ECO:0000259" key="7">
    <source>
        <dbReference type="PROSITE" id="PS51845"/>
    </source>
</evidence>